<protein>
    <submittedName>
        <fullName evidence="1">Uncharacterized protein</fullName>
    </submittedName>
</protein>
<dbReference type="EMBL" id="CM046103">
    <property type="protein sequence ID" value="KAI8428074.1"/>
    <property type="molecule type" value="Genomic_DNA"/>
</dbReference>
<evidence type="ECO:0000313" key="1">
    <source>
        <dbReference type="EMBL" id="KAI8428074.1"/>
    </source>
</evidence>
<organism evidence="1 2">
    <name type="scientific">Choristoneura fumiferana</name>
    <name type="common">Spruce budworm moth</name>
    <name type="synonym">Archips fumiferana</name>
    <dbReference type="NCBI Taxonomy" id="7141"/>
    <lineage>
        <taxon>Eukaryota</taxon>
        <taxon>Metazoa</taxon>
        <taxon>Ecdysozoa</taxon>
        <taxon>Arthropoda</taxon>
        <taxon>Hexapoda</taxon>
        <taxon>Insecta</taxon>
        <taxon>Pterygota</taxon>
        <taxon>Neoptera</taxon>
        <taxon>Endopterygota</taxon>
        <taxon>Lepidoptera</taxon>
        <taxon>Glossata</taxon>
        <taxon>Ditrysia</taxon>
        <taxon>Tortricoidea</taxon>
        <taxon>Tortricidae</taxon>
        <taxon>Tortricinae</taxon>
        <taxon>Choristoneura</taxon>
    </lineage>
</organism>
<reference evidence="1 2" key="1">
    <citation type="journal article" date="2022" name="Genome Biol. Evol.">
        <title>The Spruce Budworm Genome: Reconstructing the Evolutionary History of Antifreeze Proteins.</title>
        <authorList>
            <person name="Beliveau C."/>
            <person name="Gagne P."/>
            <person name="Picq S."/>
            <person name="Vernygora O."/>
            <person name="Keeling C.I."/>
            <person name="Pinkney K."/>
            <person name="Doucet D."/>
            <person name="Wen F."/>
            <person name="Johnston J.S."/>
            <person name="Maaroufi H."/>
            <person name="Boyle B."/>
            <person name="Laroche J."/>
            <person name="Dewar K."/>
            <person name="Juretic N."/>
            <person name="Blackburn G."/>
            <person name="Nisole A."/>
            <person name="Brunet B."/>
            <person name="Brandao M."/>
            <person name="Lumley L."/>
            <person name="Duan J."/>
            <person name="Quan G."/>
            <person name="Lucarotti C.J."/>
            <person name="Roe A.D."/>
            <person name="Sperling F.A.H."/>
            <person name="Levesque R.C."/>
            <person name="Cusson M."/>
        </authorList>
    </citation>
    <scope>NUCLEOTIDE SEQUENCE [LARGE SCALE GENOMIC DNA]</scope>
    <source>
        <strain evidence="1">Glfc:IPQL:Cfum</strain>
    </source>
</reference>
<name>A0ACC0JV73_CHOFU</name>
<evidence type="ECO:0000313" key="2">
    <source>
        <dbReference type="Proteomes" id="UP001064048"/>
    </source>
</evidence>
<comment type="caution">
    <text evidence="1">The sequence shown here is derived from an EMBL/GenBank/DDBJ whole genome shotgun (WGS) entry which is preliminary data.</text>
</comment>
<proteinExistence type="predicted"/>
<gene>
    <name evidence="1" type="ORF">MSG28_002357</name>
</gene>
<dbReference type="Proteomes" id="UP001064048">
    <property type="component" value="Chromosome 3"/>
</dbReference>
<accession>A0ACC0JV73</accession>
<keyword evidence="2" id="KW-1185">Reference proteome</keyword>
<sequence length="254" mass="30138">MKSDSIDCDYFINNFSQLEAPVADCDKIVYNAQTKQILTVIDFMKYLESEERDTLLYLKDWHLKKLRPNDNFYEVPSIFGSDWLNEYAQDHNEDDFMFVYIGPKDSWTPLHVDVYNSFSWSVNVIGRKNGLYFLLERKRKFKDPLGNLPLLFEYDKYKNVRYFEIIQEKGDAIFVPSGWHHQVTNELDTISINHNWVNACNIEEVWKALEKSLKSVEHEIEEFKDTPEFVDQCQLILKSMLVWTLNIALILYCT</sequence>